<sequence>MEPRSPRPFPPSPAAFSPSRCYIIAPRAPLFRFRRSPLALAVGFVLAPCSSLSAVAAELRSAAAAAPDFLLTRRHHHSLRRVAADPVRRSASSADCRSTVALGIPNRAVVSLRSGSPPTSLRSSSRLGDTSLGIAASPSTSSAPPFRSPTVGAPSSSSSRAAPPSPSAPAAVLVVVVVPG</sequence>
<reference evidence="2" key="1">
    <citation type="submission" date="2002-09" db="EMBL/GenBank/DDBJ databases">
        <title>Oryza sativa nipponbare(GA3) genomic DNA, chromosome 9, BAC clone:OJ1261_A08.</title>
        <authorList>
            <person name="Sasaki T."/>
            <person name="Matsumoto T."/>
            <person name="Hattori M."/>
            <person name="Sakaki Y."/>
            <person name="Katayose Y."/>
        </authorList>
    </citation>
    <scope>NUCLEOTIDE SEQUENCE</scope>
</reference>
<gene>
    <name evidence="2" type="ORF">OJ1261_A08.25</name>
    <name evidence="3" type="ORF">OSJNBa0084L05.35</name>
</gene>
<organism evidence="3 4">
    <name type="scientific">Oryza sativa subsp. japonica</name>
    <name type="common">Rice</name>
    <dbReference type="NCBI Taxonomy" id="39947"/>
    <lineage>
        <taxon>Eukaryota</taxon>
        <taxon>Viridiplantae</taxon>
        <taxon>Streptophyta</taxon>
        <taxon>Embryophyta</taxon>
        <taxon>Tracheophyta</taxon>
        <taxon>Spermatophyta</taxon>
        <taxon>Magnoliopsida</taxon>
        <taxon>Liliopsida</taxon>
        <taxon>Poales</taxon>
        <taxon>Poaceae</taxon>
        <taxon>BOP clade</taxon>
        <taxon>Oryzoideae</taxon>
        <taxon>Oryzeae</taxon>
        <taxon>Oryzinae</taxon>
        <taxon>Oryza</taxon>
        <taxon>Oryza sativa</taxon>
    </lineage>
</organism>
<evidence type="ECO:0000313" key="2">
    <source>
        <dbReference type="EMBL" id="BAD36278.1"/>
    </source>
</evidence>
<feature type="compositionally biased region" description="Low complexity" evidence="1">
    <location>
        <begin position="135"/>
        <end position="170"/>
    </location>
</feature>
<evidence type="ECO:0000313" key="4">
    <source>
        <dbReference type="Proteomes" id="UP000000763"/>
    </source>
</evidence>
<evidence type="ECO:0000313" key="3">
    <source>
        <dbReference type="EMBL" id="BAD36344.1"/>
    </source>
</evidence>
<reference evidence="4" key="3">
    <citation type="journal article" date="2005" name="Nature">
        <title>The map-based sequence of the rice genome.</title>
        <authorList>
            <consortium name="International rice genome sequencing project (IRGSP)"/>
            <person name="Matsumoto T."/>
            <person name="Wu J."/>
            <person name="Kanamori H."/>
            <person name="Katayose Y."/>
            <person name="Fujisawa M."/>
            <person name="Namiki N."/>
            <person name="Mizuno H."/>
            <person name="Yamamoto K."/>
            <person name="Antonio B.A."/>
            <person name="Baba T."/>
            <person name="Sakata K."/>
            <person name="Nagamura Y."/>
            <person name="Aoki H."/>
            <person name="Arikawa K."/>
            <person name="Arita K."/>
            <person name="Bito T."/>
            <person name="Chiden Y."/>
            <person name="Fujitsuka N."/>
            <person name="Fukunaka R."/>
            <person name="Hamada M."/>
            <person name="Harada C."/>
            <person name="Hayashi A."/>
            <person name="Hijishita S."/>
            <person name="Honda M."/>
            <person name="Hosokawa S."/>
            <person name="Ichikawa Y."/>
            <person name="Idonuma A."/>
            <person name="Iijima M."/>
            <person name="Ikeda M."/>
            <person name="Ikeno M."/>
            <person name="Ito K."/>
            <person name="Ito S."/>
            <person name="Ito T."/>
            <person name="Ito Y."/>
            <person name="Ito Y."/>
            <person name="Iwabuchi A."/>
            <person name="Kamiya K."/>
            <person name="Karasawa W."/>
            <person name="Kurita K."/>
            <person name="Katagiri S."/>
            <person name="Kikuta A."/>
            <person name="Kobayashi H."/>
            <person name="Kobayashi N."/>
            <person name="Machita K."/>
            <person name="Maehara T."/>
            <person name="Masukawa M."/>
            <person name="Mizubayashi T."/>
            <person name="Mukai Y."/>
            <person name="Nagasaki H."/>
            <person name="Nagata Y."/>
            <person name="Naito S."/>
            <person name="Nakashima M."/>
            <person name="Nakama Y."/>
            <person name="Nakamichi Y."/>
            <person name="Nakamura M."/>
            <person name="Meguro A."/>
            <person name="Negishi M."/>
            <person name="Ohta I."/>
            <person name="Ohta T."/>
            <person name="Okamoto M."/>
            <person name="Ono N."/>
            <person name="Saji S."/>
            <person name="Sakaguchi M."/>
            <person name="Sakai K."/>
            <person name="Shibata M."/>
            <person name="Shimokawa T."/>
            <person name="Song J."/>
            <person name="Takazaki Y."/>
            <person name="Terasawa K."/>
            <person name="Tsugane M."/>
            <person name="Tsuji K."/>
            <person name="Ueda S."/>
            <person name="Waki K."/>
            <person name="Yamagata H."/>
            <person name="Yamamoto M."/>
            <person name="Yamamoto S."/>
            <person name="Yamane H."/>
            <person name="Yoshiki S."/>
            <person name="Yoshihara R."/>
            <person name="Yukawa K."/>
            <person name="Zhong H."/>
            <person name="Yano M."/>
            <person name="Yuan Q."/>
            <person name="Ouyang S."/>
            <person name="Liu J."/>
            <person name="Jones K.M."/>
            <person name="Gansberger K."/>
            <person name="Moffat K."/>
            <person name="Hill J."/>
            <person name="Bera J."/>
            <person name="Fadrosh D."/>
            <person name="Jin S."/>
            <person name="Johri S."/>
            <person name="Kim M."/>
            <person name="Overton L."/>
            <person name="Reardon M."/>
            <person name="Tsitrin T."/>
            <person name="Vuong H."/>
            <person name="Weaver B."/>
            <person name="Ciecko A."/>
            <person name="Tallon L."/>
            <person name="Jackson J."/>
            <person name="Pai G."/>
            <person name="Aken S.V."/>
            <person name="Utterback T."/>
            <person name="Reidmuller S."/>
            <person name="Feldblyum T."/>
            <person name="Hsiao J."/>
            <person name="Zismann V."/>
            <person name="Iobst S."/>
            <person name="de Vazeille A.R."/>
            <person name="Buell C.R."/>
            <person name="Ying K."/>
            <person name="Li Y."/>
            <person name="Lu T."/>
            <person name="Huang Y."/>
            <person name="Zhao Q."/>
            <person name="Feng Q."/>
            <person name="Zhang L."/>
            <person name="Zhu J."/>
            <person name="Weng Q."/>
            <person name="Mu J."/>
            <person name="Lu Y."/>
            <person name="Fan D."/>
            <person name="Liu Y."/>
            <person name="Guan J."/>
            <person name="Zhang Y."/>
            <person name="Yu S."/>
            <person name="Liu X."/>
            <person name="Zhang Y."/>
            <person name="Hong G."/>
            <person name="Han B."/>
            <person name="Choisne N."/>
            <person name="Demange N."/>
            <person name="Orjeda G."/>
            <person name="Samain S."/>
            <person name="Cattolico L."/>
            <person name="Pelletier E."/>
            <person name="Couloux A."/>
            <person name="Segurens B."/>
            <person name="Wincker P."/>
            <person name="D'Hont A."/>
            <person name="Scarpelli C."/>
            <person name="Weissenbach J."/>
            <person name="Salanoubat M."/>
            <person name="Quetier F."/>
            <person name="Yu Y."/>
            <person name="Kim H.R."/>
            <person name="Rambo T."/>
            <person name="Currie J."/>
            <person name="Collura K."/>
            <person name="Luo M."/>
            <person name="Yang T."/>
            <person name="Ammiraju J.S.S."/>
            <person name="Engler F."/>
            <person name="Soderlund C."/>
            <person name="Wing R.A."/>
            <person name="Palmer L.E."/>
            <person name="de la Bastide M."/>
            <person name="Spiegel L."/>
            <person name="Nascimento L."/>
            <person name="Zutavern T."/>
            <person name="O'Shaughnessy A."/>
            <person name="Dike S."/>
            <person name="Dedhia N."/>
            <person name="Preston R."/>
            <person name="Balija V."/>
            <person name="McCombie W.R."/>
            <person name="Chow T."/>
            <person name="Chen H."/>
            <person name="Chung M."/>
            <person name="Chen C."/>
            <person name="Shaw J."/>
            <person name="Wu H."/>
            <person name="Hsiao K."/>
            <person name="Chao Y."/>
            <person name="Chu M."/>
            <person name="Cheng C."/>
            <person name="Hour A."/>
            <person name="Lee P."/>
            <person name="Lin S."/>
            <person name="Lin Y."/>
            <person name="Liou J."/>
            <person name="Liu S."/>
            <person name="Hsing Y."/>
            <person name="Raghuvanshi S."/>
            <person name="Mohanty A."/>
            <person name="Bharti A.K."/>
            <person name="Gaur A."/>
            <person name="Gupta V."/>
            <person name="Kumar D."/>
            <person name="Ravi V."/>
            <person name="Vij S."/>
            <person name="Kapur A."/>
            <person name="Khurana P."/>
            <person name="Khurana P."/>
            <person name="Khurana J.P."/>
            <person name="Tyagi A.K."/>
            <person name="Gaikwad K."/>
            <person name="Singh A."/>
            <person name="Dalal V."/>
            <person name="Srivastava S."/>
            <person name="Dixit A."/>
            <person name="Pal A.K."/>
            <person name="Ghazi I.A."/>
            <person name="Yadav M."/>
            <person name="Pandit A."/>
            <person name="Bhargava A."/>
            <person name="Sureshbabu K."/>
            <person name="Batra K."/>
            <person name="Sharma T.R."/>
            <person name="Mohapatra T."/>
            <person name="Singh N.K."/>
            <person name="Messing J."/>
            <person name="Nelson A.B."/>
            <person name="Fuks G."/>
            <person name="Kavchok S."/>
            <person name="Keizer G."/>
            <person name="Linton E."/>
            <person name="Llaca V."/>
            <person name="Song R."/>
            <person name="Tanyolac B."/>
            <person name="Young S."/>
            <person name="Ho-Il K."/>
            <person name="Hahn J.H."/>
            <person name="Sangsakoo G."/>
            <person name="Vanavichit A."/>
            <person name="de Mattos Luiz.A.T."/>
            <person name="Zimmer P.D."/>
            <person name="Malone G."/>
            <person name="Dellagostin O."/>
            <person name="de Oliveira A.C."/>
            <person name="Bevan M."/>
            <person name="Bancroft I."/>
            <person name="Minx P."/>
            <person name="Cordum H."/>
            <person name="Wilson R."/>
            <person name="Cheng Z."/>
            <person name="Jin W."/>
            <person name="Jiang J."/>
            <person name="Leong S.A."/>
            <person name="Iwama H."/>
            <person name="Gojobori T."/>
            <person name="Itoh T."/>
            <person name="Niimura Y."/>
            <person name="Fujii Y."/>
            <person name="Habara T."/>
            <person name="Sakai H."/>
            <person name="Sato Y."/>
            <person name="Wilson G."/>
            <person name="Kumar K."/>
            <person name="McCouch S."/>
            <person name="Juretic N."/>
            <person name="Hoen D."/>
            <person name="Wright S."/>
            <person name="Bruskiewich R."/>
            <person name="Bureau T."/>
            <person name="Miyao A."/>
            <person name="Hirochika H."/>
            <person name="Nishikawa T."/>
            <person name="Kadowaki K."/>
            <person name="Sugiura M."/>
            <person name="Burr B."/>
            <person name="Sasaki T."/>
        </authorList>
    </citation>
    <scope>NUCLEOTIDE SEQUENCE [LARGE SCALE GENOMIC DNA]</scope>
    <source>
        <strain evidence="4">cv. Nipponbare</strain>
    </source>
</reference>
<reference evidence="4" key="4">
    <citation type="journal article" date="2008" name="Nucleic Acids Res.">
        <title>The rice annotation project database (RAP-DB): 2008 update.</title>
        <authorList>
            <consortium name="The rice annotation project (RAP)"/>
        </authorList>
    </citation>
    <scope>GENOME REANNOTATION</scope>
    <source>
        <strain evidence="4">cv. Nipponbare</strain>
    </source>
</reference>
<accession>Q69ME9</accession>
<dbReference type="Proteomes" id="UP000000763">
    <property type="component" value="Chromosome 9"/>
</dbReference>
<feature type="region of interest" description="Disordered" evidence="1">
    <location>
        <begin position="112"/>
        <end position="170"/>
    </location>
</feature>
<proteinExistence type="predicted"/>
<feature type="compositionally biased region" description="Low complexity" evidence="1">
    <location>
        <begin position="112"/>
        <end position="128"/>
    </location>
</feature>
<dbReference type="AlphaFoldDB" id="Q69ME9"/>
<name>Q69ME9_ORYSJ</name>
<dbReference type="EMBL" id="AP005753">
    <property type="protein sequence ID" value="BAD36344.1"/>
    <property type="molecule type" value="Genomic_DNA"/>
</dbReference>
<dbReference type="EMBL" id="AP005722">
    <property type="protein sequence ID" value="BAD36278.1"/>
    <property type="molecule type" value="Genomic_DNA"/>
</dbReference>
<evidence type="ECO:0000256" key="1">
    <source>
        <dbReference type="SAM" id="MobiDB-lite"/>
    </source>
</evidence>
<protein>
    <submittedName>
        <fullName evidence="3">HGWP repeat containing protein-like</fullName>
    </submittedName>
</protein>
<reference evidence="3" key="2">
    <citation type="submission" date="2002-09" db="EMBL/GenBank/DDBJ databases">
        <title>Oryza sativa nipponbare(GA3) genomic DNA, chromosome 9, BAC clone:OSJNBa0084L05.</title>
        <authorList>
            <person name="Sasaki T."/>
            <person name="Matsumoto T."/>
            <person name="Katayose Y."/>
        </authorList>
    </citation>
    <scope>NUCLEOTIDE SEQUENCE</scope>
</reference>